<evidence type="ECO:0000256" key="1">
    <source>
        <dbReference type="SAM" id="MobiDB-lite"/>
    </source>
</evidence>
<reference evidence="2" key="1">
    <citation type="submission" date="2023-08" db="EMBL/GenBank/DDBJ databases">
        <title>Pelteobagrus vachellii genome.</title>
        <authorList>
            <person name="Liu H."/>
        </authorList>
    </citation>
    <scope>NUCLEOTIDE SEQUENCE</scope>
    <source>
        <strain evidence="2">PRFRI_2022a</strain>
        <tissue evidence="2">Muscle</tissue>
    </source>
</reference>
<gene>
    <name evidence="2" type="ORF">Q7C36_016667</name>
</gene>
<feature type="compositionally biased region" description="Polar residues" evidence="1">
    <location>
        <begin position="18"/>
        <end position="32"/>
    </location>
</feature>
<evidence type="ECO:0000313" key="3">
    <source>
        <dbReference type="Proteomes" id="UP001187315"/>
    </source>
</evidence>
<protein>
    <submittedName>
        <fullName evidence="2">Uncharacterized protein</fullName>
    </submittedName>
</protein>
<sequence length="78" mass="8556">MRHENTAEWEARLWSTSLHGSTTIPSAPNQAWASKAAPSSAHLHPHAQAMTQPRDNGRISKCVGVSMKVPTIVCQLWP</sequence>
<proteinExistence type="predicted"/>
<dbReference type="EMBL" id="JAVHJS010000017">
    <property type="protein sequence ID" value="KAK2831581.1"/>
    <property type="molecule type" value="Genomic_DNA"/>
</dbReference>
<dbReference type="Proteomes" id="UP001187315">
    <property type="component" value="Unassembled WGS sequence"/>
</dbReference>
<evidence type="ECO:0000313" key="2">
    <source>
        <dbReference type="EMBL" id="KAK2831581.1"/>
    </source>
</evidence>
<organism evidence="2 3">
    <name type="scientific">Tachysurus vachellii</name>
    <name type="common">Darkbarbel catfish</name>
    <name type="synonym">Pelteobagrus vachellii</name>
    <dbReference type="NCBI Taxonomy" id="175792"/>
    <lineage>
        <taxon>Eukaryota</taxon>
        <taxon>Metazoa</taxon>
        <taxon>Chordata</taxon>
        <taxon>Craniata</taxon>
        <taxon>Vertebrata</taxon>
        <taxon>Euteleostomi</taxon>
        <taxon>Actinopterygii</taxon>
        <taxon>Neopterygii</taxon>
        <taxon>Teleostei</taxon>
        <taxon>Ostariophysi</taxon>
        <taxon>Siluriformes</taxon>
        <taxon>Bagridae</taxon>
        <taxon>Tachysurus</taxon>
    </lineage>
</organism>
<keyword evidence="3" id="KW-1185">Reference proteome</keyword>
<name>A0AA88SAI2_TACVA</name>
<dbReference type="AlphaFoldDB" id="A0AA88SAI2"/>
<comment type="caution">
    <text evidence="2">The sequence shown here is derived from an EMBL/GenBank/DDBJ whole genome shotgun (WGS) entry which is preliminary data.</text>
</comment>
<feature type="region of interest" description="Disordered" evidence="1">
    <location>
        <begin position="18"/>
        <end position="57"/>
    </location>
</feature>
<feature type="compositionally biased region" description="Low complexity" evidence="1">
    <location>
        <begin position="33"/>
        <end position="49"/>
    </location>
</feature>
<accession>A0AA88SAI2</accession>